<dbReference type="PROSITE" id="PS00028">
    <property type="entry name" value="ZINC_FINGER_C2H2_1"/>
    <property type="match status" value="1"/>
</dbReference>
<keyword evidence="1" id="KW-0862">Zinc</keyword>
<feature type="compositionally biased region" description="Low complexity" evidence="2">
    <location>
        <begin position="290"/>
        <end position="306"/>
    </location>
</feature>
<dbReference type="SMART" id="SM00355">
    <property type="entry name" value="ZnF_C2H2"/>
    <property type="match status" value="3"/>
</dbReference>
<dbReference type="AlphaFoldDB" id="A0A3P7NYT3"/>
<proteinExistence type="predicted"/>
<organism evidence="4 5">
    <name type="scientific">Dibothriocephalus latus</name>
    <name type="common">Fish tapeworm</name>
    <name type="synonym">Diphyllobothrium latum</name>
    <dbReference type="NCBI Taxonomy" id="60516"/>
    <lineage>
        <taxon>Eukaryota</taxon>
        <taxon>Metazoa</taxon>
        <taxon>Spiralia</taxon>
        <taxon>Lophotrochozoa</taxon>
        <taxon>Platyhelminthes</taxon>
        <taxon>Cestoda</taxon>
        <taxon>Eucestoda</taxon>
        <taxon>Diphyllobothriidea</taxon>
        <taxon>Diphyllobothriidae</taxon>
        <taxon>Dibothriocephalus</taxon>
    </lineage>
</organism>
<accession>A0A3P7NYT3</accession>
<dbReference type="InterPro" id="IPR013087">
    <property type="entry name" value="Znf_C2H2_type"/>
</dbReference>
<name>A0A3P7NYT3_DIBLA</name>
<keyword evidence="5" id="KW-1185">Reference proteome</keyword>
<keyword evidence="1" id="KW-0479">Metal-binding</keyword>
<evidence type="ECO:0000259" key="3">
    <source>
        <dbReference type="PROSITE" id="PS50157"/>
    </source>
</evidence>
<dbReference type="OrthoDB" id="6242957at2759"/>
<evidence type="ECO:0000313" key="4">
    <source>
        <dbReference type="EMBL" id="VDN42863.1"/>
    </source>
</evidence>
<keyword evidence="1" id="KW-0863">Zinc-finger</keyword>
<sequence length="314" mass="35024">MLMDHEAPYDISNQHCRKCKETVFMKWSEKHKCCLAKSAYLRLVSSNVSLAGGPPYRCLFCRSRPFSSRSELTVHLLAYHRPQRQPGVCGLCSFTFQEPPPQPPPAIATPPANADEATLREHELNLKKAMGEQMCKFESAEVAPGLLELDAHCAKTHVPAYQLLLRQKLQTEFQLREPFACVMCGQIFHSNVEYHGHILCRHGTDEPEAIAELANLWTSQELLMDATDTNQVCTTCWEVLPNPMQLQAHVLNHARVLHAQALDFKKTFEPIPEPLNEDFSMEAIAAAQAAEAAAKTDTSKSGSKSKSASKGKKK</sequence>
<evidence type="ECO:0000313" key="5">
    <source>
        <dbReference type="Proteomes" id="UP000281553"/>
    </source>
</evidence>
<reference evidence="4 5" key="1">
    <citation type="submission" date="2018-11" db="EMBL/GenBank/DDBJ databases">
        <authorList>
            <consortium name="Pathogen Informatics"/>
        </authorList>
    </citation>
    <scope>NUCLEOTIDE SEQUENCE [LARGE SCALE GENOMIC DNA]</scope>
</reference>
<feature type="region of interest" description="Disordered" evidence="2">
    <location>
        <begin position="290"/>
        <end position="314"/>
    </location>
</feature>
<dbReference type="PROSITE" id="PS50157">
    <property type="entry name" value="ZINC_FINGER_C2H2_2"/>
    <property type="match status" value="1"/>
</dbReference>
<evidence type="ECO:0000256" key="2">
    <source>
        <dbReference type="SAM" id="MobiDB-lite"/>
    </source>
</evidence>
<dbReference type="GO" id="GO:0008270">
    <property type="term" value="F:zinc ion binding"/>
    <property type="evidence" value="ECO:0007669"/>
    <property type="project" value="UniProtKB-KW"/>
</dbReference>
<feature type="domain" description="C2H2-type" evidence="3">
    <location>
        <begin position="179"/>
        <end position="207"/>
    </location>
</feature>
<gene>
    <name evidence="4" type="ORF">DILT_LOCUS18924</name>
</gene>
<protein>
    <recommendedName>
        <fullName evidence="3">C2H2-type domain-containing protein</fullName>
    </recommendedName>
</protein>
<evidence type="ECO:0000256" key="1">
    <source>
        <dbReference type="PROSITE-ProRule" id="PRU00042"/>
    </source>
</evidence>
<dbReference type="EMBL" id="UYRU01105966">
    <property type="protein sequence ID" value="VDN42863.1"/>
    <property type="molecule type" value="Genomic_DNA"/>
</dbReference>
<dbReference type="Proteomes" id="UP000281553">
    <property type="component" value="Unassembled WGS sequence"/>
</dbReference>